<proteinExistence type="inferred from homology"/>
<keyword evidence="2" id="KW-1003">Cell membrane</keyword>
<evidence type="ECO:0000256" key="4">
    <source>
        <dbReference type="ARBA" id="ARBA00022989"/>
    </source>
</evidence>
<evidence type="ECO:0000256" key="6">
    <source>
        <dbReference type="ARBA" id="ARBA00038076"/>
    </source>
</evidence>
<sequence>MKVLLQYTFRNLKNNKKTTFASMAAVLIASTLLFSLCSIFYNNIAWQADIERYESGGWHAEVGGQLTKEGLEIIENNLQIDKIMIKGPFMSVQLPEESRLPYLLLRDADENYWSLMGEKNAITEGRAPEKPGEIVVSKSFFDNNPGFRLGDSFTLTAGHRMAGGELWDAGARMEGEQFLPEEKVTLTVVGKLDMTTPTTTPGYYAMGFLEHEALNDTDELVVYVTMKNIRDTYKVMPPLMEQLGFEKNEYGNYENHFRYHSRLLALGGVFPPMENFSPGYLSNYANLFFYATLVLLAAAAFVLIIHSAFAMSARSRIRQLGMFRSVGATPGQIRASVLLEGIGVSLLPIAAGIGLGQLFTALMVRIYTGILGDLIYFPFTLRFSWGIALTAAFVSFLTVLVSASLPAKKMAELSPVDAIRMQEDAAGGKKCWLKRRKSRARLGLFGVEGVMAQASRKANRRSFRAGLAALTMCFVLVSGFFCLLTLNNLVTERNAAARHYNILMRWQMASEPEPEMLQEIFSLPGLEEGTWFYRTRVSYWAEPSMETEEFAANGGFADVDPDHYSVLERDGRYRIRADILGLEASFFDDYCRALGSDPEAYNNTEVPRAILVGNVSRYPGIANNSEKEQEEYRMLSLEAGDVLTLEEKLRDSDETDYSFRVEIGDRADKRPVLDEYNSDYSIQLYVPIETYREIVAGFRPETAESYYQICGVGLTSVEKDIAVTEKIREISSRYLAEEDFTIRSREEERQENEVSGRAMEAVVNLTGVLLSLIGIFNALSAASVSLQQRRREFAVLRSAGMDEAQLRKMLLLEGLRTAAAPVLTGLPVLLVIIIYLLGVTDLSWKSCLPVLPYGKILLNAGLVMASVGAAYLLAFLGMRKETIADAVRDETV</sequence>
<dbReference type="GO" id="GO:0005886">
    <property type="term" value="C:plasma membrane"/>
    <property type="evidence" value="ECO:0007669"/>
    <property type="project" value="UniProtKB-SubCell"/>
</dbReference>
<dbReference type="InterPro" id="IPR003838">
    <property type="entry name" value="ABC3_permease_C"/>
</dbReference>
<evidence type="ECO:0000256" key="7">
    <source>
        <dbReference type="SAM" id="Phobius"/>
    </source>
</evidence>
<keyword evidence="4 7" id="KW-1133">Transmembrane helix</keyword>
<name>A0A3E3I2G9_9FIRM</name>
<feature type="transmembrane region" description="Helical" evidence="7">
    <location>
        <begin position="761"/>
        <end position="782"/>
    </location>
</feature>
<evidence type="ECO:0000256" key="2">
    <source>
        <dbReference type="ARBA" id="ARBA00022475"/>
    </source>
</evidence>
<dbReference type="AlphaFoldDB" id="A0A3E3I2G9"/>
<feature type="transmembrane region" description="Helical" evidence="7">
    <location>
        <begin position="287"/>
        <end position="309"/>
    </location>
</feature>
<evidence type="ECO:0000313" key="9">
    <source>
        <dbReference type="EMBL" id="RGE58852.1"/>
    </source>
</evidence>
<feature type="domain" description="ABC3 transporter permease C-terminal" evidence="8">
    <location>
        <begin position="293"/>
        <end position="415"/>
    </location>
</feature>
<accession>A0A3E3I2G9</accession>
<feature type="transmembrane region" description="Helical" evidence="7">
    <location>
        <begin position="465"/>
        <end position="486"/>
    </location>
</feature>
<evidence type="ECO:0000256" key="5">
    <source>
        <dbReference type="ARBA" id="ARBA00023136"/>
    </source>
</evidence>
<evidence type="ECO:0000256" key="1">
    <source>
        <dbReference type="ARBA" id="ARBA00004651"/>
    </source>
</evidence>
<dbReference type="GO" id="GO:0022857">
    <property type="term" value="F:transmembrane transporter activity"/>
    <property type="evidence" value="ECO:0007669"/>
    <property type="project" value="TreeGrafter"/>
</dbReference>
<dbReference type="EMBL" id="QVLV01000010">
    <property type="protein sequence ID" value="RGE58852.1"/>
    <property type="molecule type" value="Genomic_DNA"/>
</dbReference>
<dbReference type="InterPro" id="IPR050250">
    <property type="entry name" value="Macrolide_Exporter_MacB"/>
</dbReference>
<dbReference type="RefSeq" id="WP_117544894.1">
    <property type="nucleotide sequence ID" value="NZ_JBKUNB010000009.1"/>
</dbReference>
<feature type="domain" description="ABC3 transporter permease C-terminal" evidence="8">
    <location>
        <begin position="766"/>
        <end position="881"/>
    </location>
</feature>
<feature type="transmembrane region" description="Helical" evidence="7">
    <location>
        <begin position="817"/>
        <end position="836"/>
    </location>
</feature>
<comment type="similarity">
    <text evidence="6">Belongs to the ABC-4 integral membrane protein family.</text>
</comment>
<keyword evidence="3 7" id="KW-0812">Transmembrane</keyword>
<protein>
    <recommendedName>
        <fullName evidence="8">ABC3 transporter permease C-terminal domain-containing protein</fullName>
    </recommendedName>
</protein>
<comment type="subcellular location">
    <subcellularLocation>
        <location evidence="1">Cell membrane</location>
        <topology evidence="1">Multi-pass membrane protein</topology>
    </subcellularLocation>
</comment>
<dbReference type="PANTHER" id="PTHR30572:SF4">
    <property type="entry name" value="ABC TRANSPORTER PERMEASE YTRF"/>
    <property type="match status" value="1"/>
</dbReference>
<dbReference type="Pfam" id="PF02687">
    <property type="entry name" value="FtsX"/>
    <property type="match status" value="2"/>
</dbReference>
<dbReference type="Proteomes" id="UP000260812">
    <property type="component" value="Unassembled WGS sequence"/>
</dbReference>
<keyword evidence="5 7" id="KW-0472">Membrane</keyword>
<feature type="transmembrane region" description="Helical" evidence="7">
    <location>
        <begin position="856"/>
        <end position="878"/>
    </location>
</feature>
<evidence type="ECO:0000313" key="10">
    <source>
        <dbReference type="Proteomes" id="UP000260812"/>
    </source>
</evidence>
<evidence type="ECO:0000256" key="3">
    <source>
        <dbReference type="ARBA" id="ARBA00022692"/>
    </source>
</evidence>
<dbReference type="GeneID" id="97988275"/>
<feature type="transmembrane region" description="Helical" evidence="7">
    <location>
        <begin position="20"/>
        <end position="41"/>
    </location>
</feature>
<feature type="transmembrane region" description="Helical" evidence="7">
    <location>
        <begin position="342"/>
        <end position="363"/>
    </location>
</feature>
<evidence type="ECO:0000259" key="8">
    <source>
        <dbReference type="Pfam" id="PF02687"/>
    </source>
</evidence>
<comment type="caution">
    <text evidence="9">The sequence shown here is derived from an EMBL/GenBank/DDBJ whole genome shotgun (WGS) entry which is preliminary data.</text>
</comment>
<feature type="transmembrane region" description="Helical" evidence="7">
    <location>
        <begin position="383"/>
        <end position="405"/>
    </location>
</feature>
<organism evidence="9 10">
    <name type="scientific">Eisenbergiella massiliensis</name>
    <dbReference type="NCBI Taxonomy" id="1720294"/>
    <lineage>
        <taxon>Bacteria</taxon>
        <taxon>Bacillati</taxon>
        <taxon>Bacillota</taxon>
        <taxon>Clostridia</taxon>
        <taxon>Lachnospirales</taxon>
        <taxon>Lachnospiraceae</taxon>
        <taxon>Eisenbergiella</taxon>
    </lineage>
</organism>
<dbReference type="PANTHER" id="PTHR30572">
    <property type="entry name" value="MEMBRANE COMPONENT OF TRANSPORTER-RELATED"/>
    <property type="match status" value="1"/>
</dbReference>
<gene>
    <name evidence="9" type="ORF">DXC51_15720</name>
</gene>
<reference evidence="9" key="1">
    <citation type="submission" date="2018-08" db="EMBL/GenBank/DDBJ databases">
        <title>A genome reference for cultivated species of the human gut microbiota.</title>
        <authorList>
            <person name="Zou Y."/>
            <person name="Xue W."/>
            <person name="Luo G."/>
        </authorList>
    </citation>
    <scope>NUCLEOTIDE SEQUENCE [LARGE SCALE GENOMIC DNA]</scope>
    <source>
        <strain evidence="9">TF05-5AC</strain>
    </source>
</reference>
<keyword evidence="10" id="KW-1185">Reference proteome</keyword>